<sequence length="423" mass="46145">MARLQFGTFLAPHHPLGESPTRQFQRDLDFAEHLDRWGFEEFWCGEHHSSGWEMIASPEMFLAAAGQRTHNIRLGTGVVSLPYHHPFNVAQRMVQLDHMTGGRAMFGSGPGALPSDARTLGIDALVQRDRQDEALGVITRLLRGEDRFSHDSDWFTLHDAALQILPLQENMPMVTASSISPSGMQLAGKYGMGVLSIASNSTDGIAALPTQWGFAEESAAAHGQTVHRKDWRVMMAWHIAETREQARNEAVDGLQRWHNEYNVHVLGRPGANHVDDKWELLDEITGAGAAGAGAAVVGTPDDLIAAINHLQEITGGFGIVLGFAHDWANREASMRSWELVSRYVVPAVNGSVRTMQASADYVHDHKAELMASAGAAVMQKIMAHEGAQKAMVTTMQQMAARSNKRETTFRPGAGVPAETPAPG</sequence>
<dbReference type="InterPro" id="IPR050766">
    <property type="entry name" value="Bact_Lucif_Oxidored"/>
</dbReference>
<dbReference type="GO" id="GO:0005829">
    <property type="term" value="C:cytosol"/>
    <property type="evidence" value="ECO:0007669"/>
    <property type="project" value="TreeGrafter"/>
</dbReference>
<gene>
    <name evidence="6" type="ORF">UFOPK3376_02960</name>
</gene>
<dbReference type="EMBL" id="CAFBLP010000120">
    <property type="protein sequence ID" value="CAB4892560.1"/>
    <property type="molecule type" value="Genomic_DNA"/>
</dbReference>
<dbReference type="Pfam" id="PF00296">
    <property type="entry name" value="Bac_luciferase"/>
    <property type="match status" value="1"/>
</dbReference>
<organism evidence="6">
    <name type="scientific">freshwater metagenome</name>
    <dbReference type="NCBI Taxonomy" id="449393"/>
    <lineage>
        <taxon>unclassified sequences</taxon>
        <taxon>metagenomes</taxon>
        <taxon>ecological metagenomes</taxon>
    </lineage>
</organism>
<evidence type="ECO:0000259" key="5">
    <source>
        <dbReference type="Pfam" id="PF00296"/>
    </source>
</evidence>
<evidence type="ECO:0000256" key="2">
    <source>
        <dbReference type="ARBA" id="ARBA00023002"/>
    </source>
</evidence>
<keyword evidence="2" id="KW-0560">Oxidoreductase</keyword>
<dbReference type="PANTHER" id="PTHR30137">
    <property type="entry name" value="LUCIFERASE-LIKE MONOOXYGENASE"/>
    <property type="match status" value="1"/>
</dbReference>
<feature type="domain" description="Luciferase-like" evidence="5">
    <location>
        <begin position="5"/>
        <end position="313"/>
    </location>
</feature>
<dbReference type="AlphaFoldDB" id="A0A6J7FI13"/>
<evidence type="ECO:0000256" key="4">
    <source>
        <dbReference type="SAM" id="MobiDB-lite"/>
    </source>
</evidence>
<dbReference type="GO" id="GO:0016705">
    <property type="term" value="F:oxidoreductase activity, acting on paired donors, with incorporation or reduction of molecular oxygen"/>
    <property type="evidence" value="ECO:0007669"/>
    <property type="project" value="InterPro"/>
</dbReference>
<evidence type="ECO:0000313" key="6">
    <source>
        <dbReference type="EMBL" id="CAB4892560.1"/>
    </source>
</evidence>
<evidence type="ECO:0000256" key="1">
    <source>
        <dbReference type="ARBA" id="ARBA00022630"/>
    </source>
</evidence>
<dbReference type="SUPFAM" id="SSF51679">
    <property type="entry name" value="Bacterial luciferase-like"/>
    <property type="match status" value="1"/>
</dbReference>
<feature type="region of interest" description="Disordered" evidence="4">
    <location>
        <begin position="401"/>
        <end position="423"/>
    </location>
</feature>
<reference evidence="6" key="1">
    <citation type="submission" date="2020-05" db="EMBL/GenBank/DDBJ databases">
        <authorList>
            <person name="Chiriac C."/>
            <person name="Salcher M."/>
            <person name="Ghai R."/>
            <person name="Kavagutti S V."/>
        </authorList>
    </citation>
    <scope>NUCLEOTIDE SEQUENCE</scope>
</reference>
<dbReference type="Gene3D" id="3.20.20.30">
    <property type="entry name" value="Luciferase-like domain"/>
    <property type="match status" value="1"/>
</dbReference>
<dbReference type="InterPro" id="IPR036661">
    <property type="entry name" value="Luciferase-like_sf"/>
</dbReference>
<keyword evidence="1" id="KW-0285">Flavoprotein</keyword>
<proteinExistence type="predicted"/>
<evidence type="ECO:0000256" key="3">
    <source>
        <dbReference type="ARBA" id="ARBA00023033"/>
    </source>
</evidence>
<protein>
    <submittedName>
        <fullName evidence="6">Unannotated protein</fullName>
    </submittedName>
</protein>
<dbReference type="GO" id="GO:0004497">
    <property type="term" value="F:monooxygenase activity"/>
    <property type="evidence" value="ECO:0007669"/>
    <property type="project" value="UniProtKB-KW"/>
</dbReference>
<dbReference type="InterPro" id="IPR011251">
    <property type="entry name" value="Luciferase-like_dom"/>
</dbReference>
<name>A0A6J7FI13_9ZZZZ</name>
<dbReference type="PANTHER" id="PTHR30137:SF16">
    <property type="entry name" value="BLL0895 PROTEIN"/>
    <property type="match status" value="1"/>
</dbReference>
<accession>A0A6J7FI13</accession>
<keyword evidence="3" id="KW-0503">Monooxygenase</keyword>